<dbReference type="PANTHER" id="PTHR12763">
    <property type="match status" value="1"/>
</dbReference>
<dbReference type="PANTHER" id="PTHR12763:SF28">
    <property type="entry name" value="GEO10507P1-RELATED"/>
    <property type="match status" value="1"/>
</dbReference>
<evidence type="ECO:0000256" key="11">
    <source>
        <dbReference type="ARBA" id="ARBA00040828"/>
    </source>
</evidence>
<dbReference type="SUPFAM" id="SSF46565">
    <property type="entry name" value="Chaperone J-domain"/>
    <property type="match status" value="1"/>
</dbReference>
<keyword evidence="5" id="KW-0653">Protein transport</keyword>
<evidence type="ECO:0000256" key="8">
    <source>
        <dbReference type="ARBA" id="ARBA00023186"/>
    </source>
</evidence>
<accession>A0A376B5G0</accession>
<evidence type="ECO:0000256" key="2">
    <source>
        <dbReference type="ARBA" id="ARBA00022692"/>
    </source>
</evidence>
<dbReference type="Gene3D" id="1.10.287.110">
    <property type="entry name" value="DnaJ domain"/>
    <property type="match status" value="1"/>
</dbReference>
<comment type="function">
    <text evidence="9">Essential component of the PAM complex, a complex required for the translocation of transit peptide-containing proteins from the inner membrane into the mitochondrial matrix in an ATP-dependent manner. In the complex, it is required to stimulate activity of mtHSP70 (SSC1).</text>
</comment>
<comment type="subcellular location">
    <subcellularLocation>
        <location evidence="1">Mitochondrion inner membrane</location>
        <topology evidence="1">Single-pass membrane protein</topology>
    </subcellularLocation>
</comment>
<keyword evidence="2" id="KW-0812">Transmembrane</keyword>
<keyword evidence="6" id="KW-0496">Mitochondrion</keyword>
<dbReference type="GO" id="GO:0001405">
    <property type="term" value="C:PAM complex, Tim23 associated import motor"/>
    <property type="evidence" value="ECO:0007669"/>
    <property type="project" value="TreeGrafter"/>
</dbReference>
<dbReference type="PROSITE" id="PS50076">
    <property type="entry name" value="DNAJ_2"/>
    <property type="match status" value="1"/>
</dbReference>
<evidence type="ECO:0000256" key="10">
    <source>
        <dbReference type="ARBA" id="ARBA00038105"/>
    </source>
</evidence>
<dbReference type="Proteomes" id="UP000262825">
    <property type="component" value="Unassembled WGS sequence"/>
</dbReference>
<evidence type="ECO:0000256" key="9">
    <source>
        <dbReference type="ARBA" id="ARBA00037395"/>
    </source>
</evidence>
<dbReference type="GO" id="GO:0001671">
    <property type="term" value="F:ATPase activator activity"/>
    <property type="evidence" value="ECO:0007669"/>
    <property type="project" value="UniProtKB-ARBA"/>
</dbReference>
<evidence type="ECO:0000259" key="13">
    <source>
        <dbReference type="PROSITE" id="PS50076"/>
    </source>
</evidence>
<evidence type="ECO:0000256" key="1">
    <source>
        <dbReference type="ARBA" id="ARBA00004434"/>
    </source>
</evidence>
<dbReference type="GO" id="GO:0030150">
    <property type="term" value="P:protein import into mitochondrial matrix"/>
    <property type="evidence" value="ECO:0007669"/>
    <property type="project" value="TreeGrafter"/>
</dbReference>
<dbReference type="InterPro" id="IPR036869">
    <property type="entry name" value="J_dom_sf"/>
</dbReference>
<comment type="similarity">
    <text evidence="10">Belongs to the TIM14 family.</text>
</comment>
<reference evidence="15" key="1">
    <citation type="submission" date="2018-06" db="EMBL/GenBank/DDBJ databases">
        <authorList>
            <person name="Guldener U."/>
        </authorList>
    </citation>
    <scope>NUCLEOTIDE SEQUENCE [LARGE SCALE GENOMIC DNA]</scope>
    <source>
        <strain evidence="15">UTAD17</strain>
    </source>
</reference>
<evidence type="ECO:0000313" key="14">
    <source>
        <dbReference type="EMBL" id="SSD59925.1"/>
    </source>
</evidence>
<evidence type="ECO:0000256" key="5">
    <source>
        <dbReference type="ARBA" id="ARBA00023010"/>
    </source>
</evidence>
<keyword evidence="15" id="KW-1185">Reference proteome</keyword>
<dbReference type="AlphaFoldDB" id="A0A376B5G0"/>
<sequence length="199" mass="22134">MLGWIIGNNKNNTLSKNGGITNSDLEKYSDNNKNALFIEPPQLPLPGVENLHSSNTLIIPPLASQYKERSSVDIFFDDAVFYMGQHPVLTGVGAFFTLYFAAGAYKSCSKLLTRIRSSSASPNAKAIKYLMGGFDSKMNQKEALQILNLKDSELTKKFLKETHRRIMLANHPDKGGSPYLATKINEAKDFLQKNAVFKK</sequence>
<keyword evidence="5" id="KW-0811">Translocation</keyword>
<feature type="domain" description="J" evidence="13">
    <location>
        <begin position="142"/>
        <end position="199"/>
    </location>
</feature>
<evidence type="ECO:0000256" key="6">
    <source>
        <dbReference type="ARBA" id="ARBA00023128"/>
    </source>
</evidence>
<keyword evidence="3" id="KW-0999">Mitochondrion inner membrane</keyword>
<keyword evidence="4" id="KW-1133">Transmembrane helix</keyword>
<dbReference type="InterPro" id="IPR001623">
    <property type="entry name" value="DnaJ_domain"/>
</dbReference>
<dbReference type="VEuPathDB" id="FungiDB:SCODWIG_01686"/>
<evidence type="ECO:0000256" key="12">
    <source>
        <dbReference type="ARBA" id="ARBA00041716"/>
    </source>
</evidence>
<evidence type="ECO:0000256" key="3">
    <source>
        <dbReference type="ARBA" id="ARBA00022792"/>
    </source>
</evidence>
<keyword evidence="8" id="KW-0143">Chaperone</keyword>
<proteinExistence type="inferred from homology"/>
<keyword evidence="7" id="KW-0472">Membrane</keyword>
<keyword evidence="5" id="KW-0813">Transport</keyword>
<dbReference type="OrthoDB" id="240298at2759"/>
<gene>
    <name evidence="14" type="ORF">SCODWIG_01686</name>
</gene>
<organism evidence="14 15">
    <name type="scientific">Saccharomycodes ludwigii</name>
    <dbReference type="NCBI Taxonomy" id="36035"/>
    <lineage>
        <taxon>Eukaryota</taxon>
        <taxon>Fungi</taxon>
        <taxon>Dikarya</taxon>
        <taxon>Ascomycota</taxon>
        <taxon>Saccharomycotina</taxon>
        <taxon>Saccharomycetes</taxon>
        <taxon>Saccharomycodales</taxon>
        <taxon>Saccharomycodaceae</taxon>
        <taxon>Saccharomycodes</taxon>
    </lineage>
</organism>
<name>A0A376B5G0_9ASCO</name>
<evidence type="ECO:0000313" key="15">
    <source>
        <dbReference type="Proteomes" id="UP000262825"/>
    </source>
</evidence>
<evidence type="ECO:0000256" key="7">
    <source>
        <dbReference type="ARBA" id="ARBA00023136"/>
    </source>
</evidence>
<evidence type="ECO:0000256" key="4">
    <source>
        <dbReference type="ARBA" id="ARBA00022989"/>
    </source>
</evidence>
<protein>
    <recommendedName>
        <fullName evidence="11">Mitochondrial import inner membrane translocase subunit TIM14</fullName>
    </recommendedName>
    <alternativeName>
        <fullName evidence="12">Presequence translocated-associated motor subunit PAM18</fullName>
    </alternativeName>
</protein>
<dbReference type="EMBL" id="UFAJ01000232">
    <property type="protein sequence ID" value="SSD59925.1"/>
    <property type="molecule type" value="Genomic_DNA"/>
</dbReference>
<dbReference type="FunFam" id="1.10.287.110:FF:000001">
    <property type="entry name" value="Import inner membrane translocase subunit tim14"/>
    <property type="match status" value="1"/>
</dbReference>